<proteinExistence type="predicted"/>
<reference evidence="1" key="1">
    <citation type="journal article" date="2020" name="Stud. Mycol.">
        <title>101 Dothideomycetes genomes: a test case for predicting lifestyles and emergence of pathogens.</title>
        <authorList>
            <person name="Haridas S."/>
            <person name="Albert R."/>
            <person name="Binder M."/>
            <person name="Bloem J."/>
            <person name="Labutti K."/>
            <person name="Salamov A."/>
            <person name="Andreopoulos B."/>
            <person name="Baker S."/>
            <person name="Barry K."/>
            <person name="Bills G."/>
            <person name="Bluhm B."/>
            <person name="Cannon C."/>
            <person name="Castanera R."/>
            <person name="Culley D."/>
            <person name="Daum C."/>
            <person name="Ezra D."/>
            <person name="Gonzalez J."/>
            <person name="Henrissat B."/>
            <person name="Kuo A."/>
            <person name="Liang C."/>
            <person name="Lipzen A."/>
            <person name="Lutzoni F."/>
            <person name="Magnuson J."/>
            <person name="Mondo S."/>
            <person name="Nolan M."/>
            <person name="Ohm R."/>
            <person name="Pangilinan J."/>
            <person name="Park H.-J."/>
            <person name="Ramirez L."/>
            <person name="Alfaro M."/>
            <person name="Sun H."/>
            <person name="Tritt A."/>
            <person name="Yoshinaga Y."/>
            <person name="Zwiers L.-H."/>
            <person name="Turgeon B."/>
            <person name="Goodwin S."/>
            <person name="Spatafora J."/>
            <person name="Crous P."/>
            <person name="Grigoriev I."/>
        </authorList>
    </citation>
    <scope>NUCLEOTIDE SEQUENCE</scope>
    <source>
        <strain evidence="1">ATCC 200398</strain>
    </source>
</reference>
<accession>A0ACB6R0C8</accession>
<comment type="caution">
    <text evidence="1">The sequence shown here is derived from an EMBL/GenBank/DDBJ whole genome shotgun (WGS) entry which is preliminary data.</text>
</comment>
<protein>
    <submittedName>
        <fullName evidence="1">Uncharacterized protein</fullName>
    </submittedName>
</protein>
<keyword evidence="2" id="KW-1185">Reference proteome</keyword>
<gene>
    <name evidence="1" type="ORF">BDR25DRAFT_353072</name>
</gene>
<evidence type="ECO:0000313" key="1">
    <source>
        <dbReference type="EMBL" id="KAF2472749.1"/>
    </source>
</evidence>
<sequence>MSILLRILTAEFRALRLPHRPMSGHVIFVNLFGCRKPGVSISRTDRVTSLTKGIHNLSLSMTRPLGGFLRKINFRSIPSNDLCSRSVPSPLLLLCFTPNPTIKLPPQGNDPTIHPSPRRRNPALRKEIQTDTEVNKPLYKKIPKSTSTLIFNSLHSKTALASRNSTFRYAILLYYLESVLPYRHNHGSYQHFEYIYFLRGCFIFLNQADWILCYDYLVFRPFQCMHLGLVVATWEYVICTTNTCFGKAMNVWTIRPLSVYQCTSAIRKLFSTFGKALYLRVLDEDSTLSVNLRAVGQPLHSLTRPSELSRTSSPLWTNIIVEAIHLDARKTLKGGYAQLLSNNGTDLRVTDLDDRDAFMDVVVHPSEERLFELYFRCKIQRDKTYYVAFLGDGVYVRSLSYWINEVYFRKKADFKTIQRLLCCGAAFSLNVLSKLFTDSPDLLISIGKKALNYGALHAFRRSLELEQVRKILQPRLKLQEGDMKQVIARKTHMRAANMVEVTMAGDRTGASGMEAETEACTDILQGLTSLFGG</sequence>
<dbReference type="EMBL" id="MU003501">
    <property type="protein sequence ID" value="KAF2472749.1"/>
    <property type="molecule type" value="Genomic_DNA"/>
</dbReference>
<organism evidence="1 2">
    <name type="scientific">Lindgomyces ingoldianus</name>
    <dbReference type="NCBI Taxonomy" id="673940"/>
    <lineage>
        <taxon>Eukaryota</taxon>
        <taxon>Fungi</taxon>
        <taxon>Dikarya</taxon>
        <taxon>Ascomycota</taxon>
        <taxon>Pezizomycotina</taxon>
        <taxon>Dothideomycetes</taxon>
        <taxon>Pleosporomycetidae</taxon>
        <taxon>Pleosporales</taxon>
        <taxon>Lindgomycetaceae</taxon>
        <taxon>Lindgomyces</taxon>
    </lineage>
</organism>
<name>A0ACB6R0C8_9PLEO</name>
<evidence type="ECO:0000313" key="2">
    <source>
        <dbReference type="Proteomes" id="UP000799755"/>
    </source>
</evidence>
<dbReference type="Proteomes" id="UP000799755">
    <property type="component" value="Unassembled WGS sequence"/>
</dbReference>